<gene>
    <name evidence="2" type="ORF">IDSA_10090</name>
</gene>
<protein>
    <recommendedName>
        <fullName evidence="1">DUF403 domain-containing protein</fullName>
    </recommendedName>
</protein>
<dbReference type="PANTHER" id="PTHR34595:SF7">
    <property type="entry name" value="SLL1039 PROTEIN"/>
    <property type="match status" value="1"/>
</dbReference>
<evidence type="ECO:0000313" key="3">
    <source>
        <dbReference type="Proteomes" id="UP000054363"/>
    </source>
</evidence>
<organism evidence="2 3">
    <name type="scientific">Pseudidiomarina salinarum</name>
    <dbReference type="NCBI Taxonomy" id="435908"/>
    <lineage>
        <taxon>Bacteria</taxon>
        <taxon>Pseudomonadati</taxon>
        <taxon>Pseudomonadota</taxon>
        <taxon>Gammaproteobacteria</taxon>
        <taxon>Alteromonadales</taxon>
        <taxon>Idiomarinaceae</taxon>
        <taxon>Pseudidiomarina</taxon>
    </lineage>
</organism>
<accession>A0A094ITG4</accession>
<dbReference type="AlphaFoldDB" id="A0A094ITG4"/>
<feature type="domain" description="DUF403" evidence="1">
    <location>
        <begin position="1"/>
        <end position="306"/>
    </location>
</feature>
<comment type="caution">
    <text evidence="2">The sequence shown here is derived from an EMBL/GenBank/DDBJ whole genome shotgun (WGS) entry which is preliminary data.</text>
</comment>
<sequence length="306" mass="35360">MLSRVASNLFWMARYLERAENTARLINVNSHLLMDLPTTVKLGWEPIIDILSARDDFYEHYEQADEHSVVKFMVTDKHNPSSIINSLTMARENARTVREIIPTESWEQINALYLSAMQNRASMVGRRHRYESLTAVIRSNQTLTGILAGIMTHDEGYAFLRLGRNLERGDMSTRIIDVRSASLLPELNDEQPAFENIQWMGVLKSMSAYQMYRQKVRLRINRPDVLKFLFLEERFPRSLAHTLKQAKSLLHDLPHNENAIKAVDTLQSRLSDGKPQSLKQGSLHEFIDEMQVGLIKIAEEIDETYF</sequence>
<dbReference type="eggNOG" id="COG2307">
    <property type="taxonomic scope" value="Bacteria"/>
</dbReference>
<dbReference type="RefSeq" id="WP_034776347.1">
    <property type="nucleotide sequence ID" value="NZ_JPER01000005.1"/>
</dbReference>
<dbReference type="OrthoDB" id="9803532at2"/>
<dbReference type="STRING" id="435908.IDSA_10090"/>
<dbReference type="InterPro" id="IPR051680">
    <property type="entry name" value="ATP-dep_Glu-Cys_Ligase-2"/>
</dbReference>
<dbReference type="PANTHER" id="PTHR34595">
    <property type="entry name" value="BLR5612 PROTEIN"/>
    <property type="match status" value="1"/>
</dbReference>
<name>A0A094ITG4_9GAMM</name>
<keyword evidence="3" id="KW-1185">Reference proteome</keyword>
<dbReference type="InterPro" id="IPR007296">
    <property type="entry name" value="DUF403"/>
</dbReference>
<dbReference type="Proteomes" id="UP000054363">
    <property type="component" value="Unassembled WGS sequence"/>
</dbReference>
<dbReference type="EMBL" id="JPER01000005">
    <property type="protein sequence ID" value="KFZ30407.1"/>
    <property type="molecule type" value="Genomic_DNA"/>
</dbReference>
<dbReference type="Pfam" id="PF04168">
    <property type="entry name" value="Alpha-E"/>
    <property type="match status" value="1"/>
</dbReference>
<reference evidence="2 3" key="1">
    <citation type="submission" date="2014-06" db="EMBL/GenBank/DDBJ databases">
        <title>The draft genome sequence of Idiomarina salinarum ISL-52.</title>
        <authorList>
            <person name="Du J."/>
            <person name="Shao Z."/>
        </authorList>
    </citation>
    <scope>NUCLEOTIDE SEQUENCE [LARGE SCALE GENOMIC DNA]</scope>
    <source>
        <strain evidence="2 3">ISL-52</strain>
    </source>
</reference>
<proteinExistence type="predicted"/>
<evidence type="ECO:0000259" key="1">
    <source>
        <dbReference type="Pfam" id="PF04168"/>
    </source>
</evidence>
<evidence type="ECO:0000313" key="2">
    <source>
        <dbReference type="EMBL" id="KFZ30407.1"/>
    </source>
</evidence>